<keyword evidence="1" id="KW-0234">DNA repair</keyword>
<proteinExistence type="inferred from homology"/>
<reference evidence="4 5" key="1">
    <citation type="journal article" date="2020" name="ISME J.">
        <title>Uncovering the hidden diversity of litter-decomposition mechanisms in mushroom-forming fungi.</title>
        <authorList>
            <person name="Floudas D."/>
            <person name="Bentzer J."/>
            <person name="Ahren D."/>
            <person name="Johansson T."/>
            <person name="Persson P."/>
            <person name="Tunlid A."/>
        </authorList>
    </citation>
    <scope>NUCLEOTIDE SEQUENCE [LARGE SCALE GENOMIC DNA]</scope>
    <source>
        <strain evidence="4 5">CBS 291.85</strain>
    </source>
</reference>
<dbReference type="GO" id="GO:0043139">
    <property type="term" value="F:5'-3' DNA helicase activity"/>
    <property type="evidence" value="ECO:0007669"/>
    <property type="project" value="UniProtKB-EC"/>
</dbReference>
<comment type="similarity">
    <text evidence="1">Belongs to the helicase family.</text>
</comment>
<organism evidence="4 5">
    <name type="scientific">Tetrapyrgos nigripes</name>
    <dbReference type="NCBI Taxonomy" id="182062"/>
    <lineage>
        <taxon>Eukaryota</taxon>
        <taxon>Fungi</taxon>
        <taxon>Dikarya</taxon>
        <taxon>Basidiomycota</taxon>
        <taxon>Agaricomycotina</taxon>
        <taxon>Agaricomycetes</taxon>
        <taxon>Agaricomycetidae</taxon>
        <taxon>Agaricales</taxon>
        <taxon>Marasmiineae</taxon>
        <taxon>Marasmiaceae</taxon>
        <taxon>Tetrapyrgos</taxon>
    </lineage>
</organism>
<dbReference type="PANTHER" id="PTHR47642:SF5">
    <property type="entry name" value="ATP-DEPENDENT DNA HELICASE"/>
    <property type="match status" value="1"/>
</dbReference>
<keyword evidence="1" id="KW-0378">Hydrolase</keyword>
<dbReference type="EC" id="5.6.2.3" evidence="1"/>
<dbReference type="SUPFAM" id="SSF52540">
    <property type="entry name" value="P-loop containing nucleoside triphosphate hydrolases"/>
    <property type="match status" value="2"/>
</dbReference>
<dbReference type="InterPro" id="IPR010285">
    <property type="entry name" value="DNA_helicase_pif1-like_DEAD"/>
</dbReference>
<feature type="compositionally biased region" description="Basic and acidic residues" evidence="2">
    <location>
        <begin position="1165"/>
        <end position="1174"/>
    </location>
</feature>
<dbReference type="Gene3D" id="3.40.50.300">
    <property type="entry name" value="P-loop containing nucleotide triphosphate hydrolases"/>
    <property type="match status" value="1"/>
</dbReference>
<evidence type="ECO:0000313" key="4">
    <source>
        <dbReference type="EMBL" id="KAF5317458.1"/>
    </source>
</evidence>
<keyword evidence="5" id="KW-1185">Reference proteome</keyword>
<dbReference type="Proteomes" id="UP000559256">
    <property type="component" value="Unassembled WGS sequence"/>
</dbReference>
<protein>
    <recommendedName>
        <fullName evidence="1">ATP-dependent DNA helicase</fullName>
        <ecNumber evidence="1">5.6.2.3</ecNumber>
    </recommendedName>
</protein>
<keyword evidence="1" id="KW-0547">Nucleotide-binding</keyword>
<gene>
    <name evidence="4" type="ORF">D9758_018660</name>
</gene>
<keyword evidence="1" id="KW-0233">DNA recombination</keyword>
<evidence type="ECO:0000256" key="2">
    <source>
        <dbReference type="SAM" id="MobiDB-lite"/>
    </source>
</evidence>
<keyword evidence="1" id="KW-0347">Helicase</keyword>
<dbReference type="GO" id="GO:0006281">
    <property type="term" value="P:DNA repair"/>
    <property type="evidence" value="ECO:0007669"/>
    <property type="project" value="UniProtKB-KW"/>
</dbReference>
<dbReference type="PANTHER" id="PTHR47642">
    <property type="entry name" value="ATP-DEPENDENT DNA HELICASE"/>
    <property type="match status" value="1"/>
</dbReference>
<comment type="catalytic activity">
    <reaction evidence="1">
        <text>ATP + H2O = ADP + phosphate + H(+)</text>
        <dbReference type="Rhea" id="RHEA:13065"/>
        <dbReference type="ChEBI" id="CHEBI:15377"/>
        <dbReference type="ChEBI" id="CHEBI:15378"/>
        <dbReference type="ChEBI" id="CHEBI:30616"/>
        <dbReference type="ChEBI" id="CHEBI:43474"/>
        <dbReference type="ChEBI" id="CHEBI:456216"/>
        <dbReference type="EC" id="5.6.2.3"/>
    </reaction>
</comment>
<evidence type="ECO:0000259" key="3">
    <source>
        <dbReference type="Pfam" id="PF05970"/>
    </source>
</evidence>
<dbReference type="InterPro" id="IPR051055">
    <property type="entry name" value="PIF1_helicase"/>
</dbReference>
<accession>A0A8H5EZ77</accession>
<feature type="domain" description="DNA helicase Pif1-like DEAD-box helicase" evidence="3">
    <location>
        <begin position="514"/>
        <end position="711"/>
    </location>
</feature>
<dbReference type="InterPro" id="IPR027417">
    <property type="entry name" value="P-loop_NTPase"/>
</dbReference>
<dbReference type="OrthoDB" id="3259294at2759"/>
<dbReference type="GO" id="GO:0005524">
    <property type="term" value="F:ATP binding"/>
    <property type="evidence" value="ECO:0007669"/>
    <property type="project" value="UniProtKB-KW"/>
</dbReference>
<dbReference type="GO" id="GO:0000723">
    <property type="term" value="P:telomere maintenance"/>
    <property type="evidence" value="ECO:0007669"/>
    <property type="project" value="InterPro"/>
</dbReference>
<dbReference type="Pfam" id="PF05970">
    <property type="entry name" value="PIF1"/>
    <property type="match status" value="1"/>
</dbReference>
<feature type="region of interest" description="Disordered" evidence="2">
    <location>
        <begin position="458"/>
        <end position="478"/>
    </location>
</feature>
<keyword evidence="1" id="KW-0067">ATP-binding</keyword>
<comment type="cofactor">
    <cofactor evidence="1">
        <name>Mg(2+)</name>
        <dbReference type="ChEBI" id="CHEBI:18420"/>
    </cofactor>
</comment>
<feature type="compositionally biased region" description="Basic and acidic residues" evidence="2">
    <location>
        <begin position="461"/>
        <end position="478"/>
    </location>
</feature>
<evidence type="ECO:0000313" key="5">
    <source>
        <dbReference type="Proteomes" id="UP000559256"/>
    </source>
</evidence>
<dbReference type="GO" id="GO:0006310">
    <property type="term" value="P:DNA recombination"/>
    <property type="evidence" value="ECO:0007669"/>
    <property type="project" value="UniProtKB-KW"/>
</dbReference>
<feature type="compositionally biased region" description="Basic residues" evidence="2">
    <location>
        <begin position="1147"/>
        <end position="1156"/>
    </location>
</feature>
<dbReference type="EMBL" id="JAACJM010000481">
    <property type="protein sequence ID" value="KAF5317458.1"/>
    <property type="molecule type" value="Genomic_DNA"/>
</dbReference>
<dbReference type="GO" id="GO:0016787">
    <property type="term" value="F:hydrolase activity"/>
    <property type="evidence" value="ECO:0007669"/>
    <property type="project" value="UniProtKB-KW"/>
</dbReference>
<keyword evidence="1" id="KW-0227">DNA damage</keyword>
<name>A0A8H5EZ77_9AGAR</name>
<sequence>MIDKDTGTLYMKKQDPWINTFTHELTYISRCNTDVTCLNSGTAIKAVVVYVSDYITKATLKTHVIFDAIVSILDGNKELVNGTQTGQEKARKLLTKIVNLLSTKMEMGSPMICMYLLGNPDHYTAHQFLPLYWQPFVSEVRQYFDESSTGGPSFDKVALIRKGGRVVGLSPVFDYIYRPGELKHISLYDWVRLTEKKTLKQLAKRSKSNKNQPMCEPEMSDDEDIDIEAVGRNVRLKSNCFKFHASHPLHATHGIRLRKHSDKLVVNFLGSSLPRRDKGDYQYYCTTMLTLFKPWRSGKDLLCECSDWSVAFNEHSFTDRQKELMENFNVIYECLDARDDYRAQMRAGGDMSNSWDHFADDTEDPLAEVHEQQTVFPTEDLLADIDLQDGSSEMGRLQRRRILNMESMKRVLHTSFWNLPTQVKLPDMSKFVAPEGNVSSVEWKKRVLKERQLVLDGKGQSCDKEKKDGDGGEPPKKKFTYDKVEVVDKSFLEKRFSTGNNKHLINGCVGEFSLNREQEKAFRIIVNHAVCSSPQQLQMYIAGMGGTGKSQVLKAVAKFFSARGESGRIIILAPTGNAAALLGGSTYHSVLGINERKSDGSLPQVRQRLLGVDYIFIDEVSMLSAQDLYRISVRLCKARDNLDTPFGGLNLIVAGDFAQLPPPMGGEYTALYSRNGDGLSNKEQEQSIGRSLWHGFTTVVILRQNMRQKEQTPADARFRTALENMRYKSCTMDDIAFLNTRLSSNISGMRSVCDSLFRDLPIITALNNHKDQINQTGTERFAIESGQKLLDFYSEDTILPVKEIQETEGGKTRKETNLLRIKGMTDSLQRILWGQTPSTSDSMVAPKLSLCYGMPIMIRTNLATEICITKGQEGTVYGWTSSVGSRKQRMLDTLFVKLTNPPNKVRIPGLPLNVVPITRSLVSTYCSLPDDRKVYISRSQVEVLPCFSMTDYASQGKTRPFNPVDIQNCRDFHGMYTALSRSATADGTIILQGFDPNKIRGGLGQTIGSRSLHKEYIALEFLDEITNRRYTGKLHKSVKGDHRSYQIRSFRATVGEDYKPPHLYRSLKWGRSSPFTCDYEISGWKILEKEKDKKKKDKPTDSKAKLSNLIVAQGTGTTVYNPATPETVAVSRKRKRSDVGQADGERHRKVSRKASRKVSGIAGTDDVRSTDRGPRWASNSCAYDSILTVLMRVWLSNPARWSGRFRDIENPELSNLVSDLELYALGSQTLEVVRENLRTRFDYMKDIEPSFALGRYVSVGDVLKVLMKHDHDLTQAAYTCTSLHPSQHGYVSDDVALLESVRPHPSIVSWMSDLTEIQAGRCDFPDCMERRMFTTRFVSVPKILCFYLGTYDNSPNMYVDATFNLSVNNVAYKYELAGVIYFGDQHFTARVVDPDLGCYYYDGMEHGGALRWNGNLKECTIHLNRCRGRKANSVFYVLA</sequence>
<comment type="caution">
    <text evidence="4">The sequence shown here is derived from an EMBL/GenBank/DDBJ whole genome shotgun (WGS) entry which is preliminary data.</text>
</comment>
<evidence type="ECO:0000256" key="1">
    <source>
        <dbReference type="RuleBase" id="RU363044"/>
    </source>
</evidence>
<feature type="region of interest" description="Disordered" evidence="2">
    <location>
        <begin position="1127"/>
        <end position="1174"/>
    </location>
</feature>